<keyword evidence="2" id="KW-0819">tRNA processing</keyword>
<dbReference type="PANTHER" id="PTHR28256">
    <property type="entry name" value="RIBONUCLEASES P/MRP PROTEIN SUBUNIT POP7"/>
    <property type="match status" value="1"/>
</dbReference>
<keyword evidence="6" id="KW-1185">Reference proteome</keyword>
<dbReference type="GO" id="GO:0006364">
    <property type="term" value="P:rRNA processing"/>
    <property type="evidence" value="ECO:0007669"/>
    <property type="project" value="TreeGrafter"/>
</dbReference>
<dbReference type="GO" id="GO:0003723">
    <property type="term" value="F:RNA binding"/>
    <property type="evidence" value="ECO:0007669"/>
    <property type="project" value="TreeGrafter"/>
</dbReference>
<dbReference type="GO" id="GO:0000172">
    <property type="term" value="C:ribonuclease MRP complex"/>
    <property type="evidence" value="ECO:0007669"/>
    <property type="project" value="InterPro"/>
</dbReference>
<feature type="compositionally biased region" description="Low complexity" evidence="4">
    <location>
        <begin position="56"/>
        <end position="71"/>
    </location>
</feature>
<proteinExistence type="predicted"/>
<protein>
    <submittedName>
        <fullName evidence="5">Rpp20 subunit of nuclear RNase MRP and P-domain-containing protein</fullName>
    </submittedName>
</protein>
<dbReference type="InterPro" id="IPR036882">
    <property type="entry name" value="Alba-like_dom_sf"/>
</dbReference>
<evidence type="ECO:0000256" key="4">
    <source>
        <dbReference type="SAM" id="MobiDB-lite"/>
    </source>
</evidence>
<dbReference type="InterPro" id="IPR020241">
    <property type="entry name" value="RNase_P/MRP_Pop7_fungi"/>
</dbReference>
<organism evidence="5 6">
    <name type="scientific">Bombardia bombarda</name>
    <dbReference type="NCBI Taxonomy" id="252184"/>
    <lineage>
        <taxon>Eukaryota</taxon>
        <taxon>Fungi</taxon>
        <taxon>Dikarya</taxon>
        <taxon>Ascomycota</taxon>
        <taxon>Pezizomycotina</taxon>
        <taxon>Sordariomycetes</taxon>
        <taxon>Sordariomycetidae</taxon>
        <taxon>Sordariales</taxon>
        <taxon>Lasiosphaeriaceae</taxon>
        <taxon>Bombardia</taxon>
    </lineage>
</organism>
<dbReference type="GO" id="GO:0005655">
    <property type="term" value="C:nucleolar ribonuclease P complex"/>
    <property type="evidence" value="ECO:0007669"/>
    <property type="project" value="InterPro"/>
</dbReference>
<dbReference type="GO" id="GO:0000294">
    <property type="term" value="P:nuclear-transcribed mRNA catabolic process, RNase MRP-dependent"/>
    <property type="evidence" value="ECO:0007669"/>
    <property type="project" value="TreeGrafter"/>
</dbReference>
<dbReference type="PANTHER" id="PTHR28256:SF1">
    <property type="entry name" value="RIBONUCLEASES P_MRP PROTEIN SUBUNIT POP7"/>
    <property type="match status" value="1"/>
</dbReference>
<evidence type="ECO:0000313" key="5">
    <source>
        <dbReference type="EMBL" id="KAK0612439.1"/>
    </source>
</evidence>
<evidence type="ECO:0000256" key="2">
    <source>
        <dbReference type="ARBA" id="ARBA00022694"/>
    </source>
</evidence>
<evidence type="ECO:0000256" key="1">
    <source>
        <dbReference type="ARBA" id="ARBA00004123"/>
    </source>
</evidence>
<reference evidence="5" key="1">
    <citation type="submission" date="2023-06" db="EMBL/GenBank/DDBJ databases">
        <title>Genome-scale phylogeny and comparative genomics of the fungal order Sordariales.</title>
        <authorList>
            <consortium name="Lawrence Berkeley National Laboratory"/>
            <person name="Hensen N."/>
            <person name="Bonometti L."/>
            <person name="Westerberg I."/>
            <person name="Brannstrom I.O."/>
            <person name="Guillou S."/>
            <person name="Cros-Aarteil S."/>
            <person name="Calhoun S."/>
            <person name="Haridas S."/>
            <person name="Kuo A."/>
            <person name="Mondo S."/>
            <person name="Pangilinan J."/>
            <person name="Riley R."/>
            <person name="LaButti K."/>
            <person name="Andreopoulos B."/>
            <person name="Lipzen A."/>
            <person name="Chen C."/>
            <person name="Yanf M."/>
            <person name="Daum C."/>
            <person name="Ng V."/>
            <person name="Clum A."/>
            <person name="Steindorff A."/>
            <person name="Ohm R."/>
            <person name="Martin F."/>
            <person name="Silar P."/>
            <person name="Natvig D."/>
            <person name="Lalanne C."/>
            <person name="Gautier V."/>
            <person name="Ament-velasquez S.L."/>
            <person name="Kruys A."/>
            <person name="Hutchinson M.I."/>
            <person name="Powell A.J."/>
            <person name="Barry K."/>
            <person name="Miller A.N."/>
            <person name="Grigoriev I.V."/>
            <person name="Debuchy R."/>
            <person name="Gladieux P."/>
            <person name="Thoren M.H."/>
            <person name="Johannesson H."/>
        </authorList>
    </citation>
    <scope>NUCLEOTIDE SEQUENCE</scope>
    <source>
        <strain evidence="5">SMH3391-2</strain>
    </source>
</reference>
<gene>
    <name evidence="5" type="ORF">B0T17DRAFT_499343</name>
</gene>
<dbReference type="EMBL" id="JAULSR010000009">
    <property type="protein sequence ID" value="KAK0612439.1"/>
    <property type="molecule type" value="Genomic_DNA"/>
</dbReference>
<dbReference type="Pfam" id="PF12328">
    <property type="entry name" value="Rpp20"/>
    <property type="match status" value="1"/>
</dbReference>
<dbReference type="GO" id="GO:0004526">
    <property type="term" value="F:ribonuclease P activity"/>
    <property type="evidence" value="ECO:0007669"/>
    <property type="project" value="TreeGrafter"/>
</dbReference>
<dbReference type="AlphaFoldDB" id="A0AA39TM82"/>
<dbReference type="Proteomes" id="UP001174934">
    <property type="component" value="Unassembled WGS sequence"/>
</dbReference>
<comment type="caution">
    <text evidence="5">The sequence shown here is derived from an EMBL/GenBank/DDBJ whole genome shotgun (WGS) entry which is preliminary data.</text>
</comment>
<dbReference type="GO" id="GO:0001682">
    <property type="term" value="P:tRNA 5'-leader removal"/>
    <property type="evidence" value="ECO:0007669"/>
    <property type="project" value="InterPro"/>
</dbReference>
<sequence length="226" mass="24530">MDTTSSVPAGKENEPQQQKQPAKLAQLPNRPETKMAPIPKGSRIHKRPLPSPSPSQRPSTKPLLNTTTTTTPQTDPDGYLPPPRASHTVVIKVTATAPFMALVKRVRKALDDKTASTTNTAKGLPLTARITALRAQKDRSGADADGGVTEDALDDVVLIGTGRAIQKAVEVGGFFTREKDLIVVPRTRTLAAIDDIVMGEEEREEDDRVRIRQVSCLEVGIRWRSG</sequence>
<dbReference type="InterPro" id="IPR014612">
    <property type="entry name" value="Pop7/Rpp20"/>
</dbReference>
<name>A0AA39TM82_9PEZI</name>
<keyword evidence="3" id="KW-0539">Nucleus</keyword>
<feature type="compositionally biased region" description="Low complexity" evidence="4">
    <location>
        <begin position="15"/>
        <end position="28"/>
    </location>
</feature>
<evidence type="ECO:0000313" key="6">
    <source>
        <dbReference type="Proteomes" id="UP001174934"/>
    </source>
</evidence>
<accession>A0AA39TM82</accession>
<dbReference type="GO" id="GO:0000171">
    <property type="term" value="F:ribonuclease MRP activity"/>
    <property type="evidence" value="ECO:0007669"/>
    <property type="project" value="TreeGrafter"/>
</dbReference>
<comment type="subcellular location">
    <subcellularLocation>
        <location evidence="1">Nucleus</location>
    </subcellularLocation>
</comment>
<feature type="region of interest" description="Disordered" evidence="4">
    <location>
        <begin position="1"/>
        <end position="84"/>
    </location>
</feature>
<dbReference type="GO" id="GO:0034965">
    <property type="term" value="P:intronic box C/D snoRNA processing"/>
    <property type="evidence" value="ECO:0007669"/>
    <property type="project" value="TreeGrafter"/>
</dbReference>
<dbReference type="Gene3D" id="3.30.110.20">
    <property type="entry name" value="Alba-like domain"/>
    <property type="match status" value="1"/>
</dbReference>
<evidence type="ECO:0000256" key="3">
    <source>
        <dbReference type="ARBA" id="ARBA00023242"/>
    </source>
</evidence>